<sequence length="301" mass="34211">MGILFKKGLLSTVCVTAMASLLTFSPLVTSAKTDTTQVKTASKHEHSVQKGEITLKYTAPDVDLSTVTPEQKETLEKIGWKVENGILVQYRSIPEEVKKAIDLGYLEPLEEVNHQKHNAPTTFSNHEDHTGHEEIEEVLIVNGEKVEIKDGRFDVKGNPDTLEVQIDKDTKQTVQKSEDGKYHLVLEQNLSEVIEKMDNHEGHDNMTHADQSLLNPFSDVTYGYGDTYRNGDWVHCNRFNGPLSDNRHLRKTNPQAIINFYMSDCDLGALRYCLNHANCNQKYRAAYCSWKLGHSEKYHKH</sequence>
<evidence type="ECO:0000313" key="3">
    <source>
        <dbReference type="Proteomes" id="UP000002612"/>
    </source>
</evidence>
<geneLocation type="plasmid" evidence="2 3">
    <name>pE33L5</name>
</geneLocation>
<evidence type="ECO:0000256" key="1">
    <source>
        <dbReference type="SAM" id="SignalP"/>
    </source>
</evidence>
<feature type="chain" id="PRO_5038696722" evidence="1">
    <location>
        <begin position="20"/>
        <end position="301"/>
    </location>
</feature>
<dbReference type="AlphaFoldDB" id="Q4V104"/>
<dbReference type="PATRIC" id="fig|288681.22.peg.6100"/>
<protein>
    <submittedName>
        <fullName evidence="2">Uncharacterized protein</fullName>
    </submittedName>
</protein>
<organism evidence="2 3">
    <name type="scientific">Bacillus cereus (strain ZK / E33L)</name>
    <dbReference type="NCBI Taxonomy" id="288681"/>
    <lineage>
        <taxon>Bacteria</taxon>
        <taxon>Bacillati</taxon>
        <taxon>Bacillota</taxon>
        <taxon>Bacilli</taxon>
        <taxon>Bacillales</taxon>
        <taxon>Bacillaceae</taxon>
        <taxon>Bacillus</taxon>
        <taxon>Bacillus cereus group</taxon>
    </lineage>
</organism>
<dbReference type="KEGG" id="bcz:pE33L5_0002"/>
<keyword evidence="1" id="KW-0732">Signal</keyword>
<reference evidence="3" key="1">
    <citation type="journal article" date="2006" name="J. Bacteriol.">
        <title>Pathogenomic sequence analysis of Bacillus cereus and Bacillus thuringiensis isolates closely related to Bacillus anthracis.</title>
        <authorList>
            <person name="Han C.S."/>
            <person name="Xie G."/>
            <person name="Challacombe J.F."/>
            <person name="Altherr M.R."/>
            <person name="Bhotika S.S."/>
            <person name="Brown N."/>
            <person name="Bruce D."/>
            <person name="Campbell C.S."/>
            <person name="Campbell M.L."/>
            <person name="Chen J."/>
            <person name="Chertkov O."/>
            <person name="Cleland C."/>
            <person name="Dimitrijevic M."/>
            <person name="Doggett N.A."/>
            <person name="Fawcett J.J."/>
            <person name="Glavina T."/>
            <person name="Goodwin L.A."/>
            <person name="Green L.D."/>
            <person name="Hill K.K."/>
            <person name="Hitchcock P."/>
            <person name="Jackson P.J."/>
            <person name="Keim P."/>
            <person name="Kewalramani A.R."/>
            <person name="Longmire J."/>
            <person name="Lucas S."/>
            <person name="Malfatti S."/>
            <person name="McMurry K."/>
            <person name="Meincke L.J."/>
            <person name="Misra M."/>
            <person name="Moseman B.L."/>
            <person name="Mundt M."/>
            <person name="Munk A.C."/>
            <person name="Okinaka R.T."/>
            <person name="Parson-Quintana B."/>
            <person name="Reilly L.P."/>
            <person name="Richardson P."/>
            <person name="Robinson D.L."/>
            <person name="Rubin E."/>
            <person name="Saunders E."/>
            <person name="Tapia R."/>
            <person name="Tesmer J.G."/>
            <person name="Thayer N."/>
            <person name="Thompson L.S."/>
            <person name="Tice H."/>
            <person name="Ticknor L.O."/>
            <person name="Wills P.L."/>
            <person name="Brettin T.S."/>
            <person name="Gilna P."/>
        </authorList>
    </citation>
    <scope>NUCLEOTIDE SEQUENCE [LARGE SCALE GENOMIC DNA]</scope>
    <source>
        <strain evidence="3">ZK / E33L</strain>
        <plasmid evidence="3">pE33L5</plasmid>
    </source>
</reference>
<name>Q4V104_BACCZ</name>
<evidence type="ECO:0000313" key="2">
    <source>
        <dbReference type="EMBL" id="AAY60603.1"/>
    </source>
</evidence>
<dbReference type="EMBL" id="CP000041">
    <property type="protein sequence ID" value="AAY60603.1"/>
    <property type="molecule type" value="Genomic_DNA"/>
</dbReference>
<dbReference type="RefSeq" id="WP_011270332.1">
    <property type="nucleotide sequence ID" value="NC_007104.1"/>
</dbReference>
<dbReference type="Proteomes" id="UP000002612">
    <property type="component" value="Plasmid pE33L5"/>
</dbReference>
<keyword evidence="2" id="KW-0614">Plasmid</keyword>
<gene>
    <name evidence="2" type="ordered locus">pE33L5_0002</name>
</gene>
<feature type="signal peptide" evidence="1">
    <location>
        <begin position="1"/>
        <end position="19"/>
    </location>
</feature>
<proteinExistence type="predicted"/>
<accession>Q4V104</accession>